<dbReference type="PANTHER" id="PTHR21178:SF8">
    <property type="entry name" value="CILIA- AND FLAGELLA-ASSOCIATED PROTEIN 61"/>
    <property type="match status" value="1"/>
</dbReference>
<proteinExistence type="predicted"/>
<feature type="non-terminal residue" evidence="2">
    <location>
        <position position="557"/>
    </location>
</feature>
<name>A0A5E4R3Y2_9NEOP</name>
<evidence type="ECO:0000259" key="1">
    <source>
        <dbReference type="Pfam" id="PF23150"/>
    </source>
</evidence>
<organism evidence="2 3">
    <name type="scientific">Leptidea sinapis</name>
    <dbReference type="NCBI Taxonomy" id="189913"/>
    <lineage>
        <taxon>Eukaryota</taxon>
        <taxon>Metazoa</taxon>
        <taxon>Ecdysozoa</taxon>
        <taxon>Arthropoda</taxon>
        <taxon>Hexapoda</taxon>
        <taxon>Insecta</taxon>
        <taxon>Pterygota</taxon>
        <taxon>Neoptera</taxon>
        <taxon>Endopterygota</taxon>
        <taxon>Lepidoptera</taxon>
        <taxon>Glossata</taxon>
        <taxon>Ditrysia</taxon>
        <taxon>Papilionoidea</taxon>
        <taxon>Pieridae</taxon>
        <taxon>Dismorphiinae</taxon>
        <taxon>Leptidea</taxon>
    </lineage>
</organism>
<evidence type="ECO:0000313" key="2">
    <source>
        <dbReference type="EMBL" id="VVD05066.1"/>
    </source>
</evidence>
<dbReference type="InterPro" id="IPR038884">
    <property type="entry name" value="CFAP61"/>
</dbReference>
<dbReference type="Pfam" id="PF23150">
    <property type="entry name" value="CFAP61_dimer"/>
    <property type="match status" value="1"/>
</dbReference>
<dbReference type="AlphaFoldDB" id="A0A5E4R3Y2"/>
<feature type="domain" description="CFAP61 dimerisation" evidence="1">
    <location>
        <begin position="385"/>
        <end position="481"/>
    </location>
</feature>
<evidence type="ECO:0000313" key="3">
    <source>
        <dbReference type="Proteomes" id="UP000324832"/>
    </source>
</evidence>
<sequence>MKDYDYCIIRVPNTSKSFALLQHFSLLYSLDGKETLWTVENTILRRNELQAYVLLSNLAIVGIAILEPPEQIDFIRAKFNIDSHRVHRYHTRNQEYNSGFATLKTAMNHKLNSMASVMVPLLPRQTESNNDCQVPEDTSTYLFFSNVTLISPQGLPYVRNCKPLAEKMLMRYHSNSDRYLKSLPYTYYVNVVQSNLTEINKKAKYIELSSGGKYYYDKLFLLCVYGSRLRTYCCIATLLEMNVPASSIVFIESFPSIDEKKARVSPFANVYVDKTMREVLDNMKINVYSSYHFKSWEVDMDNMVTHVEFIAHFNYVKIQCAAFFYYGRKDVNEQAYIEPTIPTYTRLVPSRGITDGISLKPNATSTMMHMKLVLRNFTEIETGVPDFKKPIVRNCTLPGGLQYLEVRSPGMKVPHHYLQSLTYNGFVMETFKEGYFKLHLTNDLIVDGITCLTPAKYSLENIPKLYGLSSSALNNVHLRYTGSATGETLKEGLRRIADKIVYPKSPHVEAITKYVIQWVAENDILLPMYLQPWQKAEYAYDLESNPAFKRKKKNITK</sequence>
<accession>A0A5E4R3Y2</accession>
<dbReference type="EMBL" id="FZQP02006926">
    <property type="protein sequence ID" value="VVD05066.1"/>
    <property type="molecule type" value="Genomic_DNA"/>
</dbReference>
<protein>
    <recommendedName>
        <fullName evidence="1">CFAP61 dimerisation domain-containing protein</fullName>
    </recommendedName>
</protein>
<dbReference type="Proteomes" id="UP000324832">
    <property type="component" value="Unassembled WGS sequence"/>
</dbReference>
<keyword evidence="3" id="KW-1185">Reference proteome</keyword>
<gene>
    <name evidence="2" type="ORF">LSINAPIS_LOCUS14684</name>
</gene>
<dbReference type="PANTHER" id="PTHR21178">
    <property type="entry name" value="CILIA- AND FLAGELLA-ASSOCIATED PROTEIN 61"/>
    <property type="match status" value="1"/>
</dbReference>
<dbReference type="InterPro" id="IPR056299">
    <property type="entry name" value="CFAP61_dimer"/>
</dbReference>
<reference evidence="2 3" key="1">
    <citation type="submission" date="2017-07" db="EMBL/GenBank/DDBJ databases">
        <authorList>
            <person name="Talla V."/>
            <person name="Backstrom N."/>
        </authorList>
    </citation>
    <scope>NUCLEOTIDE SEQUENCE [LARGE SCALE GENOMIC DNA]</scope>
</reference>